<evidence type="ECO:0000256" key="6">
    <source>
        <dbReference type="ARBA" id="ARBA00022679"/>
    </source>
</evidence>
<comment type="catalytic activity">
    <reaction evidence="1 9">
        <text>Transfers a segment of a (1-&gt;4)-alpha-D-glucan chain to a primary hydroxy group in a similar glucan chain.</text>
        <dbReference type="EC" id="2.4.1.18"/>
    </reaction>
</comment>
<reference evidence="14" key="1">
    <citation type="submission" date="2018-11" db="EMBL/GenBank/DDBJ databases">
        <title>Comparative genomics of Parolsenella catena and Libanicoccus massiliensis: Reclassification of Libanicoccus massiliensis as Parolsenella massiliensis comb. nov.</title>
        <authorList>
            <person name="Sakamoto M."/>
            <person name="Ikeyama N."/>
            <person name="Murakami T."/>
            <person name="Mori H."/>
            <person name="Yuki M."/>
            <person name="Ohkuma M."/>
        </authorList>
    </citation>
    <scope>NUCLEOTIDE SEQUENCE [LARGE SCALE GENOMIC DNA]</scope>
    <source>
        <strain evidence="14">JCM 31932</strain>
    </source>
</reference>
<keyword evidence="4 9" id="KW-0321">Glycogen metabolism</keyword>
<keyword evidence="7 9" id="KW-0320">Glycogen biosynthesis</keyword>
<dbReference type="Gene3D" id="2.60.40.1180">
    <property type="entry name" value="Golgi alpha-mannosidase II"/>
    <property type="match status" value="1"/>
</dbReference>
<evidence type="ECO:0000256" key="10">
    <source>
        <dbReference type="PIRSR" id="PIRSR000463-1"/>
    </source>
</evidence>
<evidence type="ECO:0000256" key="1">
    <source>
        <dbReference type="ARBA" id="ARBA00000826"/>
    </source>
</evidence>
<feature type="active site" description="Nucleophile" evidence="9 10">
    <location>
        <position position="338"/>
    </location>
</feature>
<dbReference type="PANTHER" id="PTHR43651:SF3">
    <property type="entry name" value="1,4-ALPHA-GLUCAN-BRANCHING ENZYME"/>
    <property type="match status" value="1"/>
</dbReference>
<dbReference type="GO" id="GO:0004553">
    <property type="term" value="F:hydrolase activity, hydrolyzing O-glycosyl compounds"/>
    <property type="evidence" value="ECO:0007669"/>
    <property type="project" value="InterPro"/>
</dbReference>
<dbReference type="GO" id="GO:0003844">
    <property type="term" value="F:1,4-alpha-glucan branching enzyme activity"/>
    <property type="evidence" value="ECO:0007669"/>
    <property type="project" value="UniProtKB-UniRule"/>
</dbReference>
<comment type="pathway">
    <text evidence="2 9">Glycan biosynthesis; glycogen biosynthesis.</text>
</comment>
<dbReference type="InterPro" id="IPR004193">
    <property type="entry name" value="Glyco_hydro_13_N"/>
</dbReference>
<keyword evidence="8 9" id="KW-0119">Carbohydrate metabolism</keyword>
<evidence type="ECO:0000256" key="8">
    <source>
        <dbReference type="ARBA" id="ARBA00023277"/>
    </source>
</evidence>
<dbReference type="EMBL" id="AP019367">
    <property type="protein sequence ID" value="BBH49561.1"/>
    <property type="molecule type" value="Genomic_DNA"/>
</dbReference>
<evidence type="ECO:0000256" key="3">
    <source>
        <dbReference type="ARBA" id="ARBA00009000"/>
    </source>
</evidence>
<dbReference type="PIRSF" id="PIRSF000463">
    <property type="entry name" value="GlgB"/>
    <property type="match status" value="1"/>
</dbReference>
<feature type="active site" description="Proton donor" evidence="9 10">
    <location>
        <position position="392"/>
    </location>
</feature>
<dbReference type="AlphaFoldDB" id="A0A3G9JVS7"/>
<dbReference type="InterPro" id="IPR013780">
    <property type="entry name" value="Glyco_hydro_b"/>
</dbReference>
<evidence type="ECO:0000256" key="2">
    <source>
        <dbReference type="ARBA" id="ARBA00004964"/>
    </source>
</evidence>
<dbReference type="SUPFAM" id="SSF51011">
    <property type="entry name" value="Glycosyl hydrolase domain"/>
    <property type="match status" value="1"/>
</dbReference>
<dbReference type="SMART" id="SM00642">
    <property type="entry name" value="Aamy"/>
    <property type="match status" value="1"/>
</dbReference>
<dbReference type="FunFam" id="2.60.40.1180:FF:000002">
    <property type="entry name" value="1,4-alpha-glucan branching enzyme GlgB"/>
    <property type="match status" value="1"/>
</dbReference>
<dbReference type="PANTHER" id="PTHR43651">
    <property type="entry name" value="1,4-ALPHA-GLUCAN-BRANCHING ENZYME"/>
    <property type="match status" value="1"/>
</dbReference>
<evidence type="ECO:0000256" key="5">
    <source>
        <dbReference type="ARBA" id="ARBA00022676"/>
    </source>
</evidence>
<dbReference type="UniPathway" id="UPA00164"/>
<name>A0A3G9JVS7_9ACTN</name>
<feature type="region of interest" description="Disordered" evidence="11">
    <location>
        <begin position="669"/>
        <end position="725"/>
    </location>
</feature>
<protein>
    <recommendedName>
        <fullName evidence="9">1,4-alpha-glucan branching enzyme GlgB</fullName>
        <ecNumber evidence="9">2.4.1.18</ecNumber>
    </recommendedName>
    <alternativeName>
        <fullName evidence="9">1,4-alpha-D-glucan:1,4-alpha-D-glucan 6-glucosyl-transferase</fullName>
    </alternativeName>
    <alternativeName>
        <fullName evidence="9">Alpha-(1-&gt;4)-glucan branching enzyme</fullName>
    </alternativeName>
    <alternativeName>
        <fullName evidence="9">Glycogen branching enzyme</fullName>
        <shortName evidence="9">BE</shortName>
    </alternativeName>
</protein>
<evidence type="ECO:0000256" key="9">
    <source>
        <dbReference type="HAMAP-Rule" id="MF_00685"/>
    </source>
</evidence>
<evidence type="ECO:0000259" key="12">
    <source>
        <dbReference type="SMART" id="SM00642"/>
    </source>
</evidence>
<dbReference type="GO" id="GO:0043169">
    <property type="term" value="F:cation binding"/>
    <property type="evidence" value="ECO:0007669"/>
    <property type="project" value="InterPro"/>
</dbReference>
<dbReference type="GO" id="GO:0005978">
    <property type="term" value="P:glycogen biosynthetic process"/>
    <property type="evidence" value="ECO:0007669"/>
    <property type="project" value="UniProtKB-UniRule"/>
</dbReference>
<keyword evidence="6 9" id="KW-0808">Transferase</keyword>
<dbReference type="NCBIfam" id="NF008967">
    <property type="entry name" value="PRK12313.1"/>
    <property type="match status" value="1"/>
</dbReference>
<dbReference type="Pfam" id="PF02806">
    <property type="entry name" value="Alpha-amylase_C"/>
    <property type="match status" value="1"/>
</dbReference>
<dbReference type="Pfam" id="PF02922">
    <property type="entry name" value="CBM_48"/>
    <property type="match status" value="1"/>
</dbReference>
<dbReference type="GeneID" id="88848291"/>
<dbReference type="Proteomes" id="UP000273154">
    <property type="component" value="Chromosome"/>
</dbReference>
<dbReference type="NCBIfam" id="TIGR01515">
    <property type="entry name" value="branching_enzym"/>
    <property type="match status" value="1"/>
</dbReference>
<dbReference type="SUPFAM" id="SSF81296">
    <property type="entry name" value="E set domains"/>
    <property type="match status" value="1"/>
</dbReference>
<dbReference type="InterPro" id="IPR006048">
    <property type="entry name" value="A-amylase/branching_C"/>
</dbReference>
<dbReference type="EC" id="2.4.1.18" evidence="9"/>
<dbReference type="InterPro" id="IPR044143">
    <property type="entry name" value="GlgB_N_E_set_prok"/>
</dbReference>
<dbReference type="HAMAP" id="MF_00685">
    <property type="entry name" value="GlgB"/>
    <property type="match status" value="1"/>
</dbReference>
<dbReference type="InterPro" id="IPR013783">
    <property type="entry name" value="Ig-like_fold"/>
</dbReference>
<feature type="compositionally biased region" description="Basic residues" evidence="11">
    <location>
        <begin position="686"/>
        <end position="697"/>
    </location>
</feature>
<evidence type="ECO:0000256" key="11">
    <source>
        <dbReference type="SAM" id="MobiDB-lite"/>
    </source>
</evidence>
<sequence length="725" mass="81431">MGNTRPAGATSAGALDITNDDLYLMGAGTWYRSYEKMGAHPCERDGRAGYRFAVWAPDVRSVHVVGDFNGWDAQADPLEPLLTSGVWCGFVAGVRPGELYKYVIETDSGELLYKADPYAFTSELAPGTASVTAAEPAYAWHDDAWLAARAETDHMHAPLNIYEVHLGSWRRHGDEPQGKPREDGTWPGPMDEFPAQRGRYYSYDDLAAELVPYAKRMGYTHIEMLPVMEHPFDGSWGYQVTGYFAPTSRFGEPEGLMRLIDACHEAGLGVILDWVPGGFCADAQGLAMFNGHMLYEREIHPNWGTHKFDFARGEVRSFLVSNALYWLDRFHADGIRMDGVSSMLYLNFGIDNPAEKRLNEKGTEEDLDASAFIRQVNTAVAEYCPGVVMMAEESTAWPLVTYPPEDGGLGFHYKWDMGWMNDTLHYLQTDFPWRPGNHGMLTFSMMYAFNENFILPLSHDEVVHGKCSLITRQPGDQWRQFAGLRTLAFYQMTHPGGKLNFMGNEIGQYIEWRYYESIQWFLAERFEPHAKHQHYIEALNNLYLAEPALWRESYDWSGFEWLSADDSEHSIVSFVRRGDGPDEELVIVINFDVNFRPSWRVPVPREGDYVEIFNSDAEEFGGSGQRNAGVLSSRPEDCDGRENSLIMNVPPLGGAILRRTGPTSYVAPAPAEKAALPRPTAQPSSRKPRATRAKKVTAKPLVAGEGGPLPKKGSKKKRKRAKGRA</sequence>
<feature type="compositionally biased region" description="Basic residues" evidence="11">
    <location>
        <begin position="712"/>
        <end position="725"/>
    </location>
</feature>
<evidence type="ECO:0000256" key="4">
    <source>
        <dbReference type="ARBA" id="ARBA00022600"/>
    </source>
</evidence>
<dbReference type="Gene3D" id="3.20.20.80">
    <property type="entry name" value="Glycosidases"/>
    <property type="match status" value="1"/>
</dbReference>
<comment type="subunit">
    <text evidence="9">Monomer.</text>
</comment>
<dbReference type="GO" id="GO:0005829">
    <property type="term" value="C:cytosol"/>
    <property type="evidence" value="ECO:0007669"/>
    <property type="project" value="TreeGrafter"/>
</dbReference>
<keyword evidence="5 9" id="KW-0328">Glycosyltransferase</keyword>
<dbReference type="InterPro" id="IPR014756">
    <property type="entry name" value="Ig_E-set"/>
</dbReference>
<organism evidence="13 14">
    <name type="scientific">Parolsenella catena</name>
    <dbReference type="NCBI Taxonomy" id="2003188"/>
    <lineage>
        <taxon>Bacteria</taxon>
        <taxon>Bacillati</taxon>
        <taxon>Actinomycetota</taxon>
        <taxon>Coriobacteriia</taxon>
        <taxon>Coriobacteriales</taxon>
        <taxon>Atopobiaceae</taxon>
        <taxon>Parolsenella</taxon>
    </lineage>
</organism>
<feature type="domain" description="Glycosyl hydrolase family 13 catalytic" evidence="12">
    <location>
        <begin position="163"/>
        <end position="525"/>
    </location>
</feature>
<dbReference type="Gene3D" id="2.60.40.10">
    <property type="entry name" value="Immunoglobulins"/>
    <property type="match status" value="1"/>
</dbReference>
<comment type="similarity">
    <text evidence="3 9">Belongs to the glycosyl hydrolase 13 family. GlgB subfamily.</text>
</comment>
<gene>
    <name evidence="9 13" type="primary">glgB</name>
    <name evidence="13" type="ORF">Pcatena_01480</name>
</gene>
<dbReference type="InterPro" id="IPR037439">
    <property type="entry name" value="Branching_enzy"/>
</dbReference>
<proteinExistence type="inferred from homology"/>
<evidence type="ECO:0000313" key="13">
    <source>
        <dbReference type="EMBL" id="BBH49561.1"/>
    </source>
</evidence>
<evidence type="ECO:0000313" key="14">
    <source>
        <dbReference type="Proteomes" id="UP000273154"/>
    </source>
</evidence>
<dbReference type="CDD" id="cd02855">
    <property type="entry name" value="E_set_GBE_prok_N"/>
    <property type="match status" value="1"/>
</dbReference>
<feature type="region of interest" description="Disordered" evidence="11">
    <location>
        <begin position="623"/>
        <end position="642"/>
    </location>
</feature>
<evidence type="ECO:0000256" key="7">
    <source>
        <dbReference type="ARBA" id="ARBA00023056"/>
    </source>
</evidence>
<accession>A0A3G9JVS7</accession>
<dbReference type="NCBIfam" id="NF003811">
    <property type="entry name" value="PRK05402.1"/>
    <property type="match status" value="1"/>
</dbReference>
<comment type="function">
    <text evidence="9">Catalyzes the formation of the alpha-1,6-glucosidic linkages in glycogen by scission of a 1,4-alpha-linked oligosaccharide from growing alpha-1,4-glucan chains and the subsequent attachment of the oligosaccharide to the alpha-1,6 position.</text>
</comment>
<dbReference type="RefSeq" id="WP_126420753.1">
    <property type="nucleotide sequence ID" value="NZ_AP019367.1"/>
</dbReference>
<dbReference type="OrthoDB" id="9800174at2"/>
<dbReference type="SUPFAM" id="SSF51445">
    <property type="entry name" value="(Trans)glycosidases"/>
    <property type="match status" value="1"/>
</dbReference>
<dbReference type="InterPro" id="IPR006407">
    <property type="entry name" value="GlgB"/>
</dbReference>
<dbReference type="InterPro" id="IPR006047">
    <property type="entry name" value="GH13_cat_dom"/>
</dbReference>
<dbReference type="CDD" id="cd11322">
    <property type="entry name" value="AmyAc_Glg_BE"/>
    <property type="match status" value="1"/>
</dbReference>
<dbReference type="InterPro" id="IPR017853">
    <property type="entry name" value="GH"/>
</dbReference>
<dbReference type="KEGG" id="pcat:Pcatena_01480"/>
<keyword evidence="14" id="KW-1185">Reference proteome</keyword>
<dbReference type="Pfam" id="PF00128">
    <property type="entry name" value="Alpha-amylase"/>
    <property type="match status" value="1"/>
</dbReference>